<comment type="caution">
    <text evidence="1">The sequence shown here is derived from an EMBL/GenBank/DDBJ whole genome shotgun (WGS) entry which is preliminary data.</text>
</comment>
<name>A0A0F9IR51_9ZZZZ</name>
<accession>A0A0F9IR51</accession>
<organism evidence="1">
    <name type="scientific">marine sediment metagenome</name>
    <dbReference type="NCBI Taxonomy" id="412755"/>
    <lineage>
        <taxon>unclassified sequences</taxon>
        <taxon>metagenomes</taxon>
        <taxon>ecological metagenomes</taxon>
    </lineage>
</organism>
<protein>
    <submittedName>
        <fullName evidence="1">Uncharacterized protein</fullName>
    </submittedName>
</protein>
<dbReference type="EMBL" id="LAZR01011799">
    <property type="protein sequence ID" value="KKM59291.1"/>
    <property type="molecule type" value="Genomic_DNA"/>
</dbReference>
<evidence type="ECO:0000313" key="1">
    <source>
        <dbReference type="EMBL" id="KKM59291.1"/>
    </source>
</evidence>
<dbReference type="AlphaFoldDB" id="A0A0F9IR51"/>
<proteinExistence type="predicted"/>
<sequence length="232" mass="27145">MPKLIDLTGHKFGKWYVLEYAGDSMWSCRCECGTMLKINGAALRSGKRKHCNRCKNKAQRSRHIGKIYGNWFVLKYESIGKYLCRCNRCKKEHSVLIGNLLRGNSKQCNACHKKYSKRISKHNMSSTQFYKIWANLKKRGNICREWRDNFKNFYKDTCKDYVVGKHIIPIDKKEEMDVANYKWSTGFLQPGKIHITINGITMSKAEWARYYGISRQGFDYRLKNGLVDNVKG</sequence>
<gene>
    <name evidence="1" type="ORF">LCGC14_1548330</name>
</gene>
<reference evidence="1" key="1">
    <citation type="journal article" date="2015" name="Nature">
        <title>Complex archaea that bridge the gap between prokaryotes and eukaryotes.</title>
        <authorList>
            <person name="Spang A."/>
            <person name="Saw J.H."/>
            <person name="Jorgensen S.L."/>
            <person name="Zaremba-Niedzwiedzka K."/>
            <person name="Martijn J."/>
            <person name="Lind A.E."/>
            <person name="van Eijk R."/>
            <person name="Schleper C."/>
            <person name="Guy L."/>
            <person name="Ettema T.J."/>
        </authorList>
    </citation>
    <scope>NUCLEOTIDE SEQUENCE</scope>
</reference>